<feature type="region of interest" description="Disordered" evidence="1">
    <location>
        <begin position="450"/>
        <end position="475"/>
    </location>
</feature>
<name>Q3JRM7_BURP1</name>
<feature type="region of interest" description="Disordered" evidence="1">
    <location>
        <begin position="70"/>
        <end position="94"/>
    </location>
</feature>
<feature type="compositionally biased region" description="Basic and acidic residues" evidence="1">
    <location>
        <begin position="207"/>
        <end position="225"/>
    </location>
</feature>
<evidence type="ECO:0000256" key="1">
    <source>
        <dbReference type="SAM" id="MobiDB-lite"/>
    </source>
</evidence>
<dbReference type="HOGENOM" id="CLU_433929_0_0_4"/>
<feature type="compositionally biased region" description="Basic residues" evidence="1">
    <location>
        <begin position="252"/>
        <end position="261"/>
    </location>
</feature>
<proteinExistence type="predicted"/>
<feature type="compositionally biased region" description="Basic and acidic residues" evidence="1">
    <location>
        <begin position="450"/>
        <end position="473"/>
    </location>
</feature>
<dbReference type="AlphaFoldDB" id="Q3JRM7"/>
<dbReference type="EMBL" id="CP000124">
    <property type="protein sequence ID" value="ABA47516.1"/>
    <property type="molecule type" value="Genomic_DNA"/>
</dbReference>
<feature type="region of interest" description="Disordered" evidence="1">
    <location>
        <begin position="567"/>
        <end position="613"/>
    </location>
</feature>
<feature type="compositionally biased region" description="Basic residues" evidence="1">
    <location>
        <begin position="567"/>
        <end position="579"/>
    </location>
</feature>
<reference evidence="2 3" key="1">
    <citation type="submission" date="2005-09" db="EMBL/GenBank/DDBJ databases">
        <authorList>
            <person name="Woods D.E."/>
            <person name="Nierman W.C."/>
        </authorList>
    </citation>
    <scope>NUCLEOTIDE SEQUENCE [LARGE SCALE GENOMIC DNA]</scope>
    <source>
        <strain evidence="2 3">1710b</strain>
    </source>
</reference>
<feature type="region of interest" description="Disordered" evidence="1">
    <location>
        <begin position="510"/>
        <end position="553"/>
    </location>
</feature>
<feature type="compositionally biased region" description="Basic and acidic residues" evidence="1">
    <location>
        <begin position="536"/>
        <end position="553"/>
    </location>
</feature>
<evidence type="ECO:0000313" key="2">
    <source>
        <dbReference type="EMBL" id="ABA47516.1"/>
    </source>
</evidence>
<feature type="region of interest" description="Disordered" evidence="1">
    <location>
        <begin position="130"/>
        <end position="349"/>
    </location>
</feature>
<accession>Q3JRM7</accession>
<feature type="compositionally biased region" description="Basic and acidic residues" evidence="1">
    <location>
        <begin position="277"/>
        <end position="349"/>
    </location>
</feature>
<evidence type="ECO:0000313" key="3">
    <source>
        <dbReference type="Proteomes" id="UP000002700"/>
    </source>
</evidence>
<gene>
    <name evidence="2" type="ordered locus">BURPS1710b_2381</name>
</gene>
<feature type="compositionally biased region" description="Basic residues" evidence="1">
    <location>
        <begin position="76"/>
        <end position="93"/>
    </location>
</feature>
<feature type="compositionally biased region" description="Basic and acidic residues" evidence="1">
    <location>
        <begin position="130"/>
        <end position="190"/>
    </location>
</feature>
<feature type="compositionally biased region" description="Basic and acidic residues" evidence="1">
    <location>
        <begin position="510"/>
        <end position="523"/>
    </location>
</feature>
<dbReference type="Proteomes" id="UP000002700">
    <property type="component" value="Chromosome I"/>
</dbReference>
<dbReference type="KEGG" id="bpm:BURPS1710b_2381"/>
<feature type="compositionally biased region" description="Basic and acidic residues" evidence="1">
    <location>
        <begin position="236"/>
        <end position="251"/>
    </location>
</feature>
<organism evidence="2 3">
    <name type="scientific">Burkholderia pseudomallei (strain 1710b)</name>
    <dbReference type="NCBI Taxonomy" id="320372"/>
    <lineage>
        <taxon>Bacteria</taxon>
        <taxon>Pseudomonadati</taxon>
        <taxon>Pseudomonadota</taxon>
        <taxon>Betaproteobacteria</taxon>
        <taxon>Burkholderiales</taxon>
        <taxon>Burkholderiaceae</taxon>
        <taxon>Burkholderia</taxon>
        <taxon>pseudomallei group</taxon>
    </lineage>
</organism>
<sequence>MRDRTRLAEVRAILAQDHVAVIGEREVHVAEIRERRDLRVAEPHGRDAFVIGRQVRGDLLRDVAIGPAVIDDRQPQRHQQHPHQRRAGARQHHAAPEHLRLPRDAPAHEHQPACGRGDRAHERQHLEVRLVARHQAAEVARERMREARERREPHEPHERAEDREAQHREPVDRVDRAALERRQRERRDDGEGGQQQHVHPVRLLALQDHEREERRGDRQRNRDVRPAAQPRPAHPCPDRERPRGPREERQVLRRVREHRRGRAGEAHQAAVQPLVEEPVRVVGKRDVRGERPDREHGHGERQPDRRQLHAADLGRDEIERERAERERGDEHRVARQRDEAEREAPPERALRRLVDRAHESVDERRDACELRELRRRFVAALGKAEAREQHEQRAVGERAPVVARLGLAAERVLERLDLGAPAEQIGRVPDECARDAEQHTRVDARRVARVDPRQRANREAAEPVAERPVGRDEFADEIGQQPVVQAALRHRPHHAEACRVLVLPRIAAEQPERRVDDAEREQQPARQRAGGGSGKANDRLHADGGKRMDDMPARERRAVSGIRHCRRAGRHASANRRARAAPVARGIDRDKKRQPGLPFLRNRPGAKPDADAVAKLTSRPCRWRVRRTCS</sequence>
<protein>
    <submittedName>
        <fullName evidence="2">Uncharacterized protein</fullName>
    </submittedName>
</protein>
<dbReference type="EnsemblBacteria" id="ABA47516">
    <property type="protein sequence ID" value="ABA47516"/>
    <property type="gene ID" value="BURPS1710b_2381"/>
</dbReference>